<evidence type="ECO:0000259" key="28">
    <source>
        <dbReference type="PROSITE" id="PS51590"/>
    </source>
</evidence>
<sequence length="2120" mass="242686">MEDHEDSFDDLTDDLDFLSDLDHEEEIDFKELRYHFQHLNQNDYSLNSPLVQDDLIGYIQKRQNKSYPKPFEQSDWKRRDLFFTFLKVNFDYVKHPSQLHSWWASVSLSNTYPTDRIKMFLDTVKSESDVTFPVVEAFYKGWVNRVVKNPMTEGRKIPYSCYKWGELFLMAHDIILLMNANSVQERRELKKTITYRNIKDGDNILGFKMSTHLGPCYIVGKVCYFMDHKVLIDRLFLLMMKDTWIGRFNTLLGMLYRTECSYRDVDIEYLSDLYRLGDNVLLRCGNEAYNTIKLLEPICNHLFCEFAHIYRPLMPAFPNFERHVMESIEDVSTRSWESRLFCQRILEIPHLDLLTVVYGSFRHWGHPFLDYLVGLKALHEQVTVKKEIDEEYAGKLGSDLAYIVLRKKFVEDKKWYVDYQKMDPHHPLRQFIKDNVWPTPKVIEDFGDRWHTLPLLQCFDIPDVIDPSLLYSDKSHSRDRSEVISFLQSHPGEVIPTEKVLNTLLKTKGTNWPEFLHQVNETGLPEDSLIIGLKGKEREVKVKGRFFSLMSWKLREYFVVTEYLIKEHFVPLFNGLTMADDMTTVISKLMDRTQGQGGEDYTQVCIANHIDYEKWNNHQRKRATGPVFIVMGQFLGFPKLIYRTHEFFESSWVYYNARPDLMVIRDGRLENLGPEIVCWNGQDGGLEGLRQKGWTVVGLLMIRREARVRNTAVKILAQGDNQVICSQYKLKPYVNELDLRTNLRAIWENNNSIMAAIVKGTNKLGLIINEDETMQSADYLNYGKIPVFRGRILNLFTKRLSRIMCVTNDQILSYGNIMSTVSTNCLTIAHFDSCPDDGIFYYNFFGTMTRLMIERHNPVLGSSVGKYLKDLNSCTAYKIKSLFLDPSLGGACGTSLARFLCRAFPDPVTEGLSFWKVVHLNTYSSTVRKVAVDCGYPKIKEANHSLDFAKLLEKPNSLNIPKNMSLTNLLKTEIKKSLVNGVSDILNETIRDAVIYLSAHEKLLMDFLWSVDPLFPKFLSEFRSSTFIGVTDSLVGLFQNARTIRTTFSKKLTRDINQLTWECELGTYRYLSRGIKLHVAIWSCSSHHADRLRQSSWGRKVVGTTVPHPLEMFGKLNIFHGHCYLCDGSTPDYLTCLAPQGLNNWKLRKGPYTAYLGSRTAESTSILQPWEREHNVSLIKRAVKLRNAIHWFVDLDSNLGRSILSVLEGLTGLRWDQECSGFKRTGSALHRFSCSRMSSGGYAACNPSKLSWIIISTDTFEVIGGENYDFMFQPSILYGQMSMINCWNNQMDSAVGHLHLTCRLCLRKIQEPTLESMMPYKHPDVSRILDRWKPAHTLWFKIKPKFDLRTVSVAEMSPHEVSYQAGRVGGFLIGNMILGDQLYLEETALFPLSIQHKVVGQAYLDGVLNGLLRAASINTIHRRNLVHIKQLKSTLMGSVLHCINGLSENKGFLALIRKGPIMLELINSPHKVPPTFPITDRDMGLMVRSWLKKHAFMLDRFDHLTEKYKRVVVFSDMVGGEVIGPYLLSSLVLKALFLTDRKGKHLERLIKVYRELSTSLRLNADLKDIPNTLLGGGVVCCEEVRHACKNMRASTTPSNPAIRDWGPEYVGILEYREIVFRDESDVQSDPTSLPEIPKLQSPLISGLRVAQLATGAHYKLRTIIARLGITYSDFLCGGDGSGGMSACLSRLNSRSRYIYNSLVEYTGTSLRGSSPGIPPAIRDCTKEPGRCVNGESAWMEPSDLSQVETWANFSRLADHHQLDIDLMVFDMEIRSKKTQERIEELIETHGLDILKHRGSIIYKCYGSDLALDLKNNILSRLGRYFNRVLLVNTDLSASFTSELYAVFLKKRIKSDKNKYPSRASLIDAIKICWALGSHKQELQRARSLVPSKLMMGIPPELVQTRYVQLEAMFASMGVESGLCYSLSQRTDQALTIGNSAEVLSCLILAINSIINITSEHLDNWPIPSDGALCNALVIVLGAGYWIAWNNGDCRLYAHLDSFYSKPPTVHLRKWEHEKTQRKMVTWKLIGPSHVQKRLPLSSSLAGIAAWIRVLATDQLPPIKDYYAGRLCAEFNRKLSYKVVQKRTPIFDVWACSARDISSLPENLLEDVHNVETTWQS</sequence>
<dbReference type="Pfam" id="PF14314">
    <property type="entry name" value="Methyltrans_Mon_2nd"/>
    <property type="match status" value="1"/>
</dbReference>
<dbReference type="PROSITE" id="PS51590">
    <property type="entry name" value="SAM_MT_MNV_L"/>
    <property type="match status" value="1"/>
</dbReference>
<keyword evidence="30" id="KW-1185">Reference proteome</keyword>
<dbReference type="GO" id="GO:0003968">
    <property type="term" value="F:RNA-directed RNA polymerase activity"/>
    <property type="evidence" value="ECO:0007669"/>
    <property type="project" value="UniProtKB-KW"/>
</dbReference>
<dbReference type="RefSeq" id="YP_009094022.1">
    <property type="nucleotide sequence ID" value="NC_025341.1"/>
</dbReference>
<dbReference type="GeneID" id="20964304"/>
<evidence type="ECO:0000256" key="15">
    <source>
        <dbReference type="ARBA" id="ARBA00022953"/>
    </source>
</evidence>
<evidence type="ECO:0000256" key="10">
    <source>
        <dbReference type="ARBA" id="ARBA00022695"/>
    </source>
</evidence>
<dbReference type="InterPro" id="IPR048398">
    <property type="entry name" value="Methyltrans_Mon_C"/>
</dbReference>
<dbReference type="GO" id="GO:0005524">
    <property type="term" value="F:ATP binding"/>
    <property type="evidence" value="ECO:0007669"/>
    <property type="project" value="UniProtKB-KW"/>
</dbReference>
<dbReference type="KEGG" id="vg:20964304"/>
<evidence type="ECO:0000256" key="25">
    <source>
        <dbReference type="ARBA" id="ARBA00047370"/>
    </source>
</evidence>
<evidence type="ECO:0000256" key="26">
    <source>
        <dbReference type="ARBA" id="ARBA00048548"/>
    </source>
</evidence>
<evidence type="ECO:0000259" key="27">
    <source>
        <dbReference type="PROSITE" id="PS50526"/>
    </source>
</evidence>
<dbReference type="Pfam" id="PF21080">
    <property type="entry name" value="Methyltrans_Mon_1st"/>
    <property type="match status" value="1"/>
</dbReference>
<protein>
    <recommendedName>
        <fullName evidence="23">Replicase</fullName>
        <ecNumber evidence="21">2.1.1.375</ecNumber>
        <ecNumber evidence="3">2.7.7.48</ecNumber>
        <ecNumber evidence="4">2.7.7.88</ecNumber>
    </recommendedName>
    <alternativeName>
        <fullName evidence="22">Transcriptase</fullName>
    </alternativeName>
</protein>
<comment type="catalytic activity">
    <reaction evidence="25">
        <text>a 5'-end (5'-triphosphoguanosine)-adenylyl-adenylyl-cytidylyl-adenosine in mRNA + 2 S-adenosyl-L-methionine = a 5'-end (N(7)-methyl 5'-triphosphoguanosine)-(2'-O-methyladenylyl)-adenylyl-cytidylyl-adenosine in mRNA + 2 S-adenosyl-L-homocysteine + H(+)</text>
        <dbReference type="Rhea" id="RHEA:65376"/>
        <dbReference type="Rhea" id="RHEA-COMP:16797"/>
        <dbReference type="Rhea" id="RHEA-COMP:16798"/>
        <dbReference type="ChEBI" id="CHEBI:15378"/>
        <dbReference type="ChEBI" id="CHEBI:57856"/>
        <dbReference type="ChEBI" id="CHEBI:59789"/>
        <dbReference type="ChEBI" id="CHEBI:156483"/>
        <dbReference type="ChEBI" id="CHEBI:156484"/>
        <dbReference type="EC" id="2.1.1.375"/>
    </reaction>
</comment>
<dbReference type="GO" id="GO:0044423">
    <property type="term" value="C:virion component"/>
    <property type="evidence" value="ECO:0007669"/>
    <property type="project" value="UniProtKB-KW"/>
</dbReference>
<accession>U5NIE9</accession>
<evidence type="ECO:0000256" key="18">
    <source>
        <dbReference type="ARBA" id="ARBA00023268"/>
    </source>
</evidence>
<dbReference type="GO" id="GO:0004482">
    <property type="term" value="F:mRNA 5'-cap (guanine-N7-)-methyltransferase activity"/>
    <property type="evidence" value="ECO:0007669"/>
    <property type="project" value="InterPro"/>
</dbReference>
<feature type="domain" description="Mononegavirus-type SAM-dependent 2'-O-MTase" evidence="28">
    <location>
        <begin position="1648"/>
        <end position="1846"/>
    </location>
</feature>
<keyword evidence="13" id="KW-0067">ATP-binding</keyword>
<evidence type="ECO:0000256" key="23">
    <source>
        <dbReference type="ARBA" id="ARBA00031012"/>
    </source>
</evidence>
<dbReference type="EC" id="2.7.7.48" evidence="3"/>
<evidence type="ECO:0000256" key="2">
    <source>
        <dbReference type="ARBA" id="ARBA00004328"/>
    </source>
</evidence>
<evidence type="ECO:0000256" key="1">
    <source>
        <dbReference type="ARBA" id="ARBA00004192"/>
    </source>
</evidence>
<evidence type="ECO:0000256" key="3">
    <source>
        <dbReference type="ARBA" id="ARBA00012494"/>
    </source>
</evidence>
<dbReference type="Pfam" id="PF14318">
    <property type="entry name" value="Mononeg_mRNAcap"/>
    <property type="match status" value="1"/>
</dbReference>
<evidence type="ECO:0000256" key="14">
    <source>
        <dbReference type="ARBA" id="ARBA00022844"/>
    </source>
</evidence>
<dbReference type="InterPro" id="IPR039736">
    <property type="entry name" value="L_poly_C"/>
</dbReference>
<evidence type="ECO:0000256" key="11">
    <source>
        <dbReference type="ARBA" id="ARBA00022741"/>
    </source>
</evidence>
<dbReference type="Pfam" id="PF21081">
    <property type="entry name" value="Methyltrans_Mon_3rd"/>
    <property type="match status" value="1"/>
</dbReference>
<comment type="catalytic activity">
    <reaction evidence="24">
        <text>a 5'-end (5'-triphosphoguanosine)-adenylyl-adenylyl-cytidylyl-adenosine in mRNA + S-adenosyl-L-methionine = a 5'-end (5'-triphosphoguanosine)-(2'-O-methyladenylyl)-adenylyl-cytidylyl-adenosine in mRNA + S-adenosyl-L-homocysteine + H(+)</text>
        <dbReference type="Rhea" id="RHEA:65380"/>
        <dbReference type="Rhea" id="RHEA-COMP:16797"/>
        <dbReference type="Rhea" id="RHEA-COMP:16801"/>
        <dbReference type="ChEBI" id="CHEBI:15378"/>
        <dbReference type="ChEBI" id="CHEBI:57856"/>
        <dbReference type="ChEBI" id="CHEBI:59789"/>
        <dbReference type="ChEBI" id="CHEBI:156482"/>
        <dbReference type="ChEBI" id="CHEBI:156484"/>
    </reaction>
</comment>
<evidence type="ECO:0000256" key="24">
    <source>
        <dbReference type="ARBA" id="ARBA00047332"/>
    </source>
</evidence>
<keyword evidence="8" id="KW-0808">Transferase</keyword>
<evidence type="ECO:0000256" key="12">
    <source>
        <dbReference type="ARBA" id="ARBA00022801"/>
    </source>
</evidence>
<dbReference type="Proteomes" id="UP000169921">
    <property type="component" value="Segment"/>
</dbReference>
<dbReference type="NCBIfam" id="TIGR04198">
    <property type="entry name" value="paramyx_RNAcap"/>
    <property type="match status" value="1"/>
</dbReference>
<feature type="domain" description="RdRp catalytic" evidence="27">
    <location>
        <begin position="604"/>
        <end position="790"/>
    </location>
</feature>
<reference evidence="29 30" key="1">
    <citation type="journal article" date="2013" name="J. Gen. Virol.">
        <title>Isolation and molecular characterization of Fikirini rhabdovirus, a novel virus from a Kenyan bat.</title>
        <authorList>
            <person name="Kading R.C."/>
            <person name="Gilbert A.T."/>
            <person name="Mossel E.C."/>
            <person name="Crabtree M.B."/>
            <person name="Kuzmin I.V."/>
            <person name="Niezgoda M."/>
            <person name="Agwanda B."/>
            <person name="Markotter W."/>
            <person name="Weil M.R."/>
            <person name="Montgomery J.M."/>
            <person name="Rupprecht C.E."/>
            <person name="Miller B.R."/>
        </authorList>
    </citation>
    <scope>NUCLEOTIDE SEQUENCE [LARGE SCALE GENOMIC DNA]</scope>
    <source>
        <strain evidence="29">KEN352</strain>
    </source>
</reference>
<evidence type="ECO:0000313" key="30">
    <source>
        <dbReference type="Proteomes" id="UP000169921"/>
    </source>
</evidence>
<keyword evidence="18" id="KW-0511">Multifunctional enzyme</keyword>
<keyword evidence="9" id="KW-0949">S-adenosyl-L-methionine</keyword>
<dbReference type="InterPro" id="IPR039530">
    <property type="entry name" value="L_methyltransferase_rhabdo"/>
</dbReference>
<evidence type="ECO:0000256" key="20">
    <source>
        <dbReference type="ARBA" id="ARBA00024499"/>
    </source>
</evidence>
<proteinExistence type="predicted"/>
<keyword evidence="10" id="KW-0548">Nucleotidyltransferase</keyword>
<comment type="catalytic activity">
    <reaction evidence="20">
        <text>a 5'-end (5'-triphosphoguanosine)-(2'-O-methyladenylyl)-adenylyl-cytidylyl-adenosine in mRNA + S-adenosyl-L-methionine = a 5'-end (N(7)-methyl 5'-triphosphoguanosine)-(2'-O-methyladenylyl)-adenylyl-cytidylyl-adenosine in mRNA + S-adenosyl-L-homocysteine</text>
        <dbReference type="Rhea" id="RHEA:65440"/>
        <dbReference type="Rhea" id="RHEA-COMP:16798"/>
        <dbReference type="Rhea" id="RHEA-COMP:16801"/>
        <dbReference type="ChEBI" id="CHEBI:57856"/>
        <dbReference type="ChEBI" id="CHEBI:59789"/>
        <dbReference type="ChEBI" id="CHEBI:156482"/>
        <dbReference type="ChEBI" id="CHEBI:156483"/>
    </reaction>
</comment>
<evidence type="ECO:0000256" key="21">
    <source>
        <dbReference type="ARBA" id="ARBA00026099"/>
    </source>
</evidence>
<evidence type="ECO:0000256" key="13">
    <source>
        <dbReference type="ARBA" id="ARBA00022840"/>
    </source>
</evidence>
<keyword evidence="16" id="KW-0506">mRNA capping</keyword>
<evidence type="ECO:0000313" key="29">
    <source>
        <dbReference type="EMBL" id="AGY14297.1"/>
    </source>
</evidence>
<keyword evidence="5 29" id="KW-0696">RNA-directed RNA polymerase</keyword>
<gene>
    <name evidence="29" type="primary">L</name>
</gene>
<keyword evidence="7" id="KW-0507">mRNA processing</keyword>
<dbReference type="GO" id="GO:0030430">
    <property type="term" value="C:host cell cytoplasm"/>
    <property type="evidence" value="ECO:0007669"/>
    <property type="project" value="UniProtKB-SubCell"/>
</dbReference>
<dbReference type="EC" id="2.7.7.88" evidence="4"/>
<dbReference type="Pfam" id="PF00946">
    <property type="entry name" value="Mononeg_RNA_pol"/>
    <property type="match status" value="1"/>
</dbReference>
<dbReference type="InterPro" id="IPR025786">
    <property type="entry name" value="Mononega_L_MeTrfase"/>
</dbReference>
<keyword evidence="14" id="KW-0946">Virion</keyword>
<comment type="catalytic activity">
    <reaction evidence="26">
        <text>GTP + H2O = GDP + phosphate + H(+)</text>
        <dbReference type="Rhea" id="RHEA:19669"/>
        <dbReference type="ChEBI" id="CHEBI:15377"/>
        <dbReference type="ChEBI" id="CHEBI:15378"/>
        <dbReference type="ChEBI" id="CHEBI:37565"/>
        <dbReference type="ChEBI" id="CHEBI:43474"/>
        <dbReference type="ChEBI" id="CHEBI:58189"/>
    </reaction>
</comment>
<dbReference type="EC" id="2.1.1.375" evidence="21"/>
<dbReference type="InterPro" id="IPR014023">
    <property type="entry name" value="Mononeg_RNA_pol_cat"/>
</dbReference>
<comment type="catalytic activity">
    <reaction evidence="19">
        <text>a 5'-end triphospho-adenylyl-adenylyl-cytidylyl-adenosine in mRNA + GDP + H(+) = a 5'-end (5'-triphosphoguanosine)-adenylyl-adenylyl-cytidylyl-adenosine in mRNA + diphosphate</text>
        <dbReference type="Rhea" id="RHEA:65436"/>
        <dbReference type="Rhea" id="RHEA-COMP:16797"/>
        <dbReference type="Rhea" id="RHEA-COMP:16799"/>
        <dbReference type="ChEBI" id="CHEBI:15378"/>
        <dbReference type="ChEBI" id="CHEBI:33019"/>
        <dbReference type="ChEBI" id="CHEBI:58189"/>
        <dbReference type="ChEBI" id="CHEBI:156484"/>
        <dbReference type="ChEBI" id="CHEBI:156503"/>
        <dbReference type="EC" id="2.7.7.88"/>
    </reaction>
</comment>
<keyword evidence="15" id="KW-0693">Viral RNA replication</keyword>
<evidence type="ECO:0000256" key="17">
    <source>
        <dbReference type="ARBA" id="ARBA00023200"/>
    </source>
</evidence>
<keyword evidence="11" id="KW-0547">Nucleotide-binding</keyword>
<keyword evidence="6" id="KW-0489">Methyltransferase</keyword>
<evidence type="ECO:0000256" key="9">
    <source>
        <dbReference type="ARBA" id="ARBA00022691"/>
    </source>
</evidence>
<dbReference type="InterPro" id="IPR026890">
    <property type="entry name" value="Mononeg_mRNAcap"/>
</dbReference>
<evidence type="ECO:0000256" key="5">
    <source>
        <dbReference type="ARBA" id="ARBA00022484"/>
    </source>
</evidence>
<evidence type="ECO:0000256" key="19">
    <source>
        <dbReference type="ARBA" id="ARBA00024494"/>
    </source>
</evidence>
<evidence type="ECO:0000256" key="6">
    <source>
        <dbReference type="ARBA" id="ARBA00022603"/>
    </source>
</evidence>
<dbReference type="InterPro" id="IPR048397">
    <property type="entry name" value="Methyltrans_Mon_CD"/>
</dbReference>
<comment type="subcellular location">
    <subcellularLocation>
        <location evidence="1">Host cytoplasm</location>
    </subcellularLocation>
    <subcellularLocation>
        <location evidence="2">Virion</location>
    </subcellularLocation>
</comment>
<name>U5NIE9_9RHAB</name>
<evidence type="ECO:0000256" key="8">
    <source>
        <dbReference type="ARBA" id="ARBA00022679"/>
    </source>
</evidence>
<evidence type="ECO:0000256" key="16">
    <source>
        <dbReference type="ARBA" id="ARBA00023042"/>
    </source>
</evidence>
<evidence type="ECO:0000256" key="4">
    <source>
        <dbReference type="ARBA" id="ARBA00012582"/>
    </source>
</evidence>
<dbReference type="GO" id="GO:0016787">
    <property type="term" value="F:hydrolase activity"/>
    <property type="evidence" value="ECO:0007669"/>
    <property type="project" value="UniProtKB-KW"/>
</dbReference>
<evidence type="ECO:0000256" key="7">
    <source>
        <dbReference type="ARBA" id="ARBA00022664"/>
    </source>
</evidence>
<organism evidence="29 30">
    <name type="scientific">Fikirini virus</name>
    <dbReference type="NCBI Taxonomy" id="1408144"/>
    <lineage>
        <taxon>Viruses</taxon>
        <taxon>Riboviria</taxon>
        <taxon>Orthornavirae</taxon>
        <taxon>Negarnaviricota</taxon>
        <taxon>Haploviricotina</taxon>
        <taxon>Monjiviricetes</taxon>
        <taxon>Mononegavirales</taxon>
        <taxon>Rhabdoviridae</taxon>
        <taxon>Alpharhabdovirinae</taxon>
        <taxon>Ledantevirus</taxon>
        <taxon>Ledantevirus fikirini</taxon>
    </lineage>
</organism>
<dbReference type="EMBL" id="KC676792">
    <property type="protein sequence ID" value="AGY14297.1"/>
    <property type="molecule type" value="Viral_cRNA"/>
</dbReference>
<evidence type="ECO:0000256" key="22">
    <source>
        <dbReference type="ARBA" id="ARBA00030436"/>
    </source>
</evidence>
<keyword evidence="17" id="KW-1035">Host cytoplasm</keyword>
<keyword evidence="12" id="KW-0378">Hydrolase</keyword>
<dbReference type="PROSITE" id="PS50526">
    <property type="entry name" value="RDRP_SSRNA_NEG_NONSEG"/>
    <property type="match status" value="1"/>
</dbReference>